<feature type="compositionally biased region" description="Basic and acidic residues" evidence="2">
    <location>
        <begin position="54"/>
        <end position="64"/>
    </location>
</feature>
<evidence type="ECO:0000256" key="1">
    <source>
        <dbReference type="ARBA" id="ARBA00008848"/>
    </source>
</evidence>
<comment type="similarity">
    <text evidence="1">Belongs to the TBCC family.</text>
</comment>
<gene>
    <name evidence="4" type="ORF">ALAG00032_LOCUS4151</name>
</gene>
<organism evidence="4">
    <name type="scientific">Aureoumbra lagunensis</name>
    <dbReference type="NCBI Taxonomy" id="44058"/>
    <lineage>
        <taxon>Eukaryota</taxon>
        <taxon>Sar</taxon>
        <taxon>Stramenopiles</taxon>
        <taxon>Ochrophyta</taxon>
        <taxon>Pelagophyceae</taxon>
        <taxon>Pelagomonadales</taxon>
        <taxon>Aureoumbra</taxon>
    </lineage>
</organism>
<dbReference type="Gene3D" id="2.160.20.70">
    <property type="match status" value="1"/>
</dbReference>
<reference evidence="4" key="1">
    <citation type="submission" date="2021-01" db="EMBL/GenBank/DDBJ databases">
        <authorList>
            <person name="Corre E."/>
            <person name="Pelletier E."/>
            <person name="Niang G."/>
            <person name="Scheremetjew M."/>
            <person name="Finn R."/>
            <person name="Kale V."/>
            <person name="Holt S."/>
            <person name="Cochrane G."/>
            <person name="Meng A."/>
            <person name="Brown T."/>
            <person name="Cohen L."/>
        </authorList>
    </citation>
    <scope>NUCLEOTIDE SEQUENCE</scope>
    <source>
        <strain evidence="4">CCMP1510</strain>
    </source>
</reference>
<feature type="region of interest" description="Disordered" evidence="2">
    <location>
        <begin position="54"/>
        <end position="81"/>
    </location>
</feature>
<dbReference type="InterPro" id="IPR012945">
    <property type="entry name" value="Tubulin-bd_cofactor_C_dom"/>
</dbReference>
<dbReference type="PANTHER" id="PTHR16052">
    <property type="entry name" value="TBCC DOMAIN-CONTAINING PROTEIN 1"/>
    <property type="match status" value="1"/>
</dbReference>
<name>A0A7S3JSE2_9STRA</name>
<dbReference type="PROSITE" id="PS51329">
    <property type="entry name" value="C_CAP_COFACTOR_C"/>
    <property type="match status" value="1"/>
</dbReference>
<accession>A0A7S3JSE2</accession>
<dbReference type="AlphaFoldDB" id="A0A7S3JSE2"/>
<dbReference type="EMBL" id="HBIJ01005903">
    <property type="protein sequence ID" value="CAE0363410.1"/>
    <property type="molecule type" value="Transcribed_RNA"/>
</dbReference>
<dbReference type="InterPro" id="IPR016098">
    <property type="entry name" value="CAP/MinC_C"/>
</dbReference>
<evidence type="ECO:0000256" key="2">
    <source>
        <dbReference type="SAM" id="MobiDB-lite"/>
    </source>
</evidence>
<feature type="domain" description="C-CAP/cofactor C-like" evidence="3">
    <location>
        <begin position="201"/>
        <end position="368"/>
    </location>
</feature>
<dbReference type="PANTHER" id="PTHR16052:SF0">
    <property type="entry name" value="TBCC DOMAIN-CONTAINING PROTEIN 1"/>
    <property type="match status" value="1"/>
</dbReference>
<dbReference type="InterPro" id="IPR039589">
    <property type="entry name" value="TBCC1"/>
</dbReference>
<evidence type="ECO:0000313" key="4">
    <source>
        <dbReference type="EMBL" id="CAE0363410.1"/>
    </source>
</evidence>
<protein>
    <recommendedName>
        <fullName evidence="3">C-CAP/cofactor C-like domain-containing protein</fullName>
    </recommendedName>
</protein>
<proteinExistence type="inferred from homology"/>
<sequence length="397" mass="43606">MPTRICAAAALEAKLDAVDLGLFLLLHGRHDAIALSETKFEEPWIENCASEISQGDRETQHMHDSSPPASPPTSPRGNSRGIQKRASLELCLRARAAAEASRKHWIVGRAESLLRLAARAEENGPFFVSVSDVNRLMFLFRGSTTPLSDCCPLFQKSNKMKTIQGQRVAAWLANAVQEETPPLFADFISGRNGNSTPLTPPHATSSLSHTRSYTNTIIGGQPITIIDARKCTRLVIQQKDDYQEADTLSDCRIINCRDTRIYILAATRNVEIIGSSDCLIVVGAARCFARLVACERTHVVTAAGRILLSSCLSCRLSVFTPFAPFLDGDNRGCRLAPFCAVYDGILNHLHMAGLLSKFDDDRIRATSIDEDNEDDDRSHRSNLSDELLLESRGGGRL</sequence>
<dbReference type="Pfam" id="PF07986">
    <property type="entry name" value="TBCC"/>
    <property type="match status" value="1"/>
</dbReference>
<evidence type="ECO:0000259" key="3">
    <source>
        <dbReference type="PROSITE" id="PS51329"/>
    </source>
</evidence>
<dbReference type="InterPro" id="IPR017901">
    <property type="entry name" value="C-CAP_CF_C-like"/>
</dbReference>